<keyword evidence="1" id="KW-0472">Membrane</keyword>
<keyword evidence="3" id="KW-1185">Reference proteome</keyword>
<keyword evidence="1" id="KW-1133">Transmembrane helix</keyword>
<accession>A0ABY1IWY0</accession>
<feature type="transmembrane region" description="Helical" evidence="1">
    <location>
        <begin position="96"/>
        <end position="119"/>
    </location>
</feature>
<dbReference type="Proteomes" id="UP000184216">
    <property type="component" value="Unassembled WGS sequence"/>
</dbReference>
<protein>
    <submittedName>
        <fullName evidence="2">Uncharacterized protein</fullName>
    </submittedName>
</protein>
<proteinExistence type="predicted"/>
<evidence type="ECO:0000313" key="2">
    <source>
        <dbReference type="EMBL" id="SHL26303.1"/>
    </source>
</evidence>
<evidence type="ECO:0000256" key="1">
    <source>
        <dbReference type="SAM" id="Phobius"/>
    </source>
</evidence>
<comment type="caution">
    <text evidence="2">The sequence shown here is derived from an EMBL/GenBank/DDBJ whole genome shotgun (WGS) entry which is preliminary data.</text>
</comment>
<dbReference type="EMBL" id="FRBX01000001">
    <property type="protein sequence ID" value="SHL26303.1"/>
    <property type="molecule type" value="Genomic_DNA"/>
</dbReference>
<name>A0ABY1IWY0_9FLAO</name>
<organism evidence="2 3">
    <name type="scientific">Flavobacterium pectinovorum</name>
    <dbReference type="NCBI Taxonomy" id="29533"/>
    <lineage>
        <taxon>Bacteria</taxon>
        <taxon>Pseudomonadati</taxon>
        <taxon>Bacteroidota</taxon>
        <taxon>Flavobacteriia</taxon>
        <taxon>Flavobacteriales</taxon>
        <taxon>Flavobacteriaceae</taxon>
        <taxon>Flavobacterium</taxon>
    </lineage>
</organism>
<gene>
    <name evidence="2" type="ORF">SAMN05444387_0168</name>
</gene>
<feature type="transmembrane region" description="Helical" evidence="1">
    <location>
        <begin position="131"/>
        <end position="151"/>
    </location>
</feature>
<reference evidence="2 3" key="1">
    <citation type="submission" date="2016-11" db="EMBL/GenBank/DDBJ databases">
        <authorList>
            <person name="Varghese N."/>
            <person name="Submissions S."/>
        </authorList>
    </citation>
    <scope>NUCLEOTIDE SEQUENCE [LARGE SCALE GENOMIC DNA]</scope>
    <source>
        <strain evidence="2 3">DSM 6368</strain>
    </source>
</reference>
<evidence type="ECO:0000313" key="3">
    <source>
        <dbReference type="Proteomes" id="UP000184216"/>
    </source>
</evidence>
<sequence>MLKKLLPFEELVYRSTFTKEELIAHLQNEIEAEKSFGLGANRFSYSKPYIGKVYQNRFEIKKAINYRNSFLPVIKGEITDDINGSKINIKMGLIDFVKAFMILWLGGVSIACLAVLYNIIFGEGLNSETGIFMLIPFFMLIVGIVMVSFGFKFESRKSIIDLEEILKAKIVQ</sequence>
<dbReference type="RefSeq" id="WP_084540189.1">
    <property type="nucleotide sequence ID" value="NZ_FRBX01000001.1"/>
</dbReference>
<keyword evidence="1" id="KW-0812">Transmembrane</keyword>